<comment type="function">
    <text evidence="16">Core subunit of the mitochondrial membrane respiratory chain NADH dehydrogenase (Complex I) which catalyzes electron transfer from NADH through the respiratory chain, using ubiquinone as an electron acceptor. Essential for the catalytic activity and assembly of complex I.</text>
</comment>
<evidence type="ECO:0000256" key="11">
    <source>
        <dbReference type="ARBA" id="ARBA00023027"/>
    </source>
</evidence>
<dbReference type="GO" id="GO:0048039">
    <property type="term" value="F:ubiquinone binding"/>
    <property type="evidence" value="ECO:0007669"/>
    <property type="project" value="TreeGrafter"/>
</dbReference>
<dbReference type="EC" id="7.1.1.2" evidence="3 16"/>
<dbReference type="Pfam" id="PF00361">
    <property type="entry name" value="Proton_antipo_M"/>
    <property type="match status" value="1"/>
</dbReference>
<dbReference type="PRINTS" id="PR01437">
    <property type="entry name" value="NUOXDRDTASE4"/>
</dbReference>
<evidence type="ECO:0000313" key="18">
    <source>
        <dbReference type="EMBL" id="AGC52873.1"/>
    </source>
</evidence>
<dbReference type="EMBL" id="KC185404">
    <property type="protein sequence ID" value="AGC52873.1"/>
    <property type="molecule type" value="Genomic_DNA"/>
</dbReference>
<dbReference type="GeneID" id="22832494"/>
<dbReference type="InterPro" id="IPR003918">
    <property type="entry name" value="NADH_UbQ_OxRdtase"/>
</dbReference>
<dbReference type="PANTHER" id="PTHR43507">
    <property type="entry name" value="NADH-UBIQUINONE OXIDOREDUCTASE CHAIN 4"/>
    <property type="match status" value="1"/>
</dbReference>
<reference evidence="18" key="1">
    <citation type="submission" date="2012-11" db="EMBL/GenBank/DDBJ databases">
        <title>Mitochondrial Genome Evolution in Pupillid Land Snails.</title>
        <authorList>
            <person name="Marquardt J.D."/>
            <person name="Adema C.M."/>
            <person name="Nekola J.C."/>
            <person name="Bergthorsson U."/>
        </authorList>
    </citation>
    <scope>NUCLEOTIDE SEQUENCE</scope>
</reference>
<feature type="transmembrane region" description="Helical" evidence="16">
    <location>
        <begin position="47"/>
        <end position="70"/>
    </location>
</feature>
<keyword evidence="5 16" id="KW-0813">Transport</keyword>
<dbReference type="GO" id="GO:0015990">
    <property type="term" value="P:electron transport coupled proton transport"/>
    <property type="evidence" value="ECO:0007669"/>
    <property type="project" value="TreeGrafter"/>
</dbReference>
<gene>
    <name evidence="18" type="primary">ND4</name>
</gene>
<dbReference type="CTD" id="4538"/>
<evidence type="ECO:0000256" key="3">
    <source>
        <dbReference type="ARBA" id="ARBA00012944"/>
    </source>
</evidence>
<name>A0A0A6ZAH4_9EUPU</name>
<evidence type="ECO:0000256" key="5">
    <source>
        <dbReference type="ARBA" id="ARBA00022448"/>
    </source>
</evidence>
<evidence type="ECO:0000256" key="8">
    <source>
        <dbReference type="ARBA" id="ARBA00022967"/>
    </source>
</evidence>
<evidence type="ECO:0000256" key="4">
    <source>
        <dbReference type="ARBA" id="ARBA00021006"/>
    </source>
</evidence>
<evidence type="ECO:0000259" key="17">
    <source>
        <dbReference type="Pfam" id="PF00361"/>
    </source>
</evidence>
<dbReference type="GO" id="GO:0008137">
    <property type="term" value="F:NADH dehydrogenase (ubiquinone) activity"/>
    <property type="evidence" value="ECO:0007669"/>
    <property type="project" value="UniProtKB-UniRule"/>
</dbReference>
<comment type="catalytic activity">
    <reaction evidence="15 16">
        <text>a ubiquinone + NADH + 5 H(+)(in) = a ubiquinol + NAD(+) + 4 H(+)(out)</text>
        <dbReference type="Rhea" id="RHEA:29091"/>
        <dbReference type="Rhea" id="RHEA-COMP:9565"/>
        <dbReference type="Rhea" id="RHEA-COMP:9566"/>
        <dbReference type="ChEBI" id="CHEBI:15378"/>
        <dbReference type="ChEBI" id="CHEBI:16389"/>
        <dbReference type="ChEBI" id="CHEBI:17976"/>
        <dbReference type="ChEBI" id="CHEBI:57540"/>
        <dbReference type="ChEBI" id="CHEBI:57945"/>
        <dbReference type="EC" id="7.1.1.2"/>
    </reaction>
</comment>
<evidence type="ECO:0000256" key="7">
    <source>
        <dbReference type="ARBA" id="ARBA00022692"/>
    </source>
</evidence>
<evidence type="ECO:0000256" key="14">
    <source>
        <dbReference type="ARBA" id="ARBA00023136"/>
    </source>
</evidence>
<feature type="transmembrane region" description="Helical" evidence="16">
    <location>
        <begin position="101"/>
        <end position="122"/>
    </location>
</feature>
<dbReference type="GO" id="GO:0031966">
    <property type="term" value="C:mitochondrial membrane"/>
    <property type="evidence" value="ECO:0007669"/>
    <property type="project" value="UniProtKB-SubCell"/>
</dbReference>
<evidence type="ECO:0000256" key="16">
    <source>
        <dbReference type="RuleBase" id="RU003297"/>
    </source>
</evidence>
<feature type="transmembrane region" description="Helical" evidence="16">
    <location>
        <begin position="368"/>
        <end position="392"/>
    </location>
</feature>
<evidence type="ECO:0000256" key="1">
    <source>
        <dbReference type="ARBA" id="ARBA00004225"/>
    </source>
</evidence>
<keyword evidence="11 16" id="KW-0520">NAD</keyword>
<feature type="domain" description="NADH:quinone oxidoreductase/Mrp antiporter transmembrane" evidence="17">
    <location>
        <begin position="97"/>
        <end position="378"/>
    </location>
</feature>
<dbReference type="GO" id="GO:0042773">
    <property type="term" value="P:ATP synthesis coupled electron transport"/>
    <property type="evidence" value="ECO:0007669"/>
    <property type="project" value="InterPro"/>
</dbReference>
<feature type="transmembrane region" description="Helical" evidence="16">
    <location>
        <begin position="76"/>
        <end position="94"/>
    </location>
</feature>
<keyword evidence="10 16" id="KW-1133">Transmembrane helix</keyword>
<dbReference type="InterPro" id="IPR001750">
    <property type="entry name" value="ND/Mrp_TM"/>
</dbReference>
<feature type="transmembrane region" description="Helical" evidence="16">
    <location>
        <begin position="337"/>
        <end position="356"/>
    </location>
</feature>
<feature type="transmembrane region" description="Helical" evidence="16">
    <location>
        <begin position="266"/>
        <end position="284"/>
    </location>
</feature>
<geneLocation type="mitochondrion" evidence="18"/>
<accession>A0A0A6ZAH4</accession>
<feature type="transmembrane region" description="Helical" evidence="16">
    <location>
        <begin position="173"/>
        <end position="195"/>
    </location>
</feature>
<evidence type="ECO:0000256" key="12">
    <source>
        <dbReference type="ARBA" id="ARBA00023075"/>
    </source>
</evidence>
<feature type="transmembrane region" description="Helical" evidence="16">
    <location>
        <begin position="207"/>
        <end position="226"/>
    </location>
</feature>
<dbReference type="GO" id="GO:0003954">
    <property type="term" value="F:NADH dehydrogenase activity"/>
    <property type="evidence" value="ECO:0007669"/>
    <property type="project" value="TreeGrafter"/>
</dbReference>
<feature type="transmembrane region" description="Helical" evidence="16">
    <location>
        <begin position="238"/>
        <end position="260"/>
    </location>
</feature>
<comment type="similarity">
    <text evidence="2 16">Belongs to the complex I subunit 4 family.</text>
</comment>
<evidence type="ECO:0000256" key="9">
    <source>
        <dbReference type="ARBA" id="ARBA00022982"/>
    </source>
</evidence>
<sequence>MVLWVFSISLVFMGHWLLIFLMLVFFSVFSFLNLYKNFSYDVFNSWIYLDSMSSFLVLLSVFIVLFSFVGTYWNKSVIYTKSLLLLVFFLFLAFSVKNLLCFYFFFEASLIPTLFLIIAWGYQPERLQAGTYMIMYTVLSSMPFLFFILYCFYSLNTLEVVLLMYSKMEISSIVFYIIVLAFLVKLPMYGLHLWLPKAHVEAPLSGSMILAGVLLKLGGYGLYLLNYILSLKNLNTNLVVLSFLSLWGGLLATLMCFRQSDMKAMVAYSSVAHMSLVIVGMFLNSNWGLLSAKITMLAHGFTSSALFMLVNMSYKKIYSRSFNTSGGLLTYFPKMSLLWFIFCSINMAAPPSMNLLGEMMVIPSLKLWGAIFVILMCIIMLLSAGYNMMLYVNNNHGGPSFYVTPSMNYNSSEYYGLLMHVLPFFLLFKMELF</sequence>
<evidence type="ECO:0000256" key="6">
    <source>
        <dbReference type="ARBA" id="ARBA00022660"/>
    </source>
</evidence>
<evidence type="ECO:0000256" key="13">
    <source>
        <dbReference type="ARBA" id="ARBA00023128"/>
    </source>
</evidence>
<keyword evidence="12 16" id="KW-0830">Ubiquinone</keyword>
<dbReference type="AlphaFoldDB" id="A0A0A6ZAH4"/>
<keyword evidence="13 16" id="KW-0496">Mitochondrion</keyword>
<evidence type="ECO:0000256" key="15">
    <source>
        <dbReference type="ARBA" id="ARBA00049551"/>
    </source>
</evidence>
<evidence type="ECO:0000256" key="10">
    <source>
        <dbReference type="ARBA" id="ARBA00022989"/>
    </source>
</evidence>
<keyword evidence="7 16" id="KW-0812">Transmembrane</keyword>
<feature type="transmembrane region" description="Helical" evidence="16">
    <location>
        <begin position="12"/>
        <end position="35"/>
    </location>
</feature>
<dbReference type="RefSeq" id="YP_009113908.1">
    <property type="nucleotide sequence ID" value="NC_026044.1"/>
</dbReference>
<feature type="transmembrane region" description="Helical" evidence="16">
    <location>
        <begin position="296"/>
        <end position="317"/>
    </location>
</feature>
<keyword evidence="8" id="KW-1278">Translocase</keyword>
<keyword evidence="14 16" id="KW-0472">Membrane</keyword>
<keyword evidence="6 16" id="KW-0679">Respiratory chain</keyword>
<proteinExistence type="inferred from homology"/>
<keyword evidence="9 16" id="KW-0249">Electron transport</keyword>
<organism evidence="18">
    <name type="scientific">Pupilla muscorum</name>
    <dbReference type="NCBI Taxonomy" id="225749"/>
    <lineage>
        <taxon>Eukaryota</taxon>
        <taxon>Metazoa</taxon>
        <taxon>Spiralia</taxon>
        <taxon>Lophotrochozoa</taxon>
        <taxon>Mollusca</taxon>
        <taxon>Gastropoda</taxon>
        <taxon>Heterobranchia</taxon>
        <taxon>Euthyneura</taxon>
        <taxon>Panpulmonata</taxon>
        <taxon>Eupulmonata</taxon>
        <taxon>Stylommatophora</taxon>
        <taxon>Orthurethra</taxon>
        <taxon>Pupillidae</taxon>
        <taxon>Pupilla</taxon>
    </lineage>
</organism>
<protein>
    <recommendedName>
        <fullName evidence="4 16">NADH-ubiquinone oxidoreductase chain 4</fullName>
        <ecNumber evidence="3 16">7.1.1.2</ecNumber>
    </recommendedName>
</protein>
<dbReference type="PANTHER" id="PTHR43507:SF20">
    <property type="entry name" value="NADH-UBIQUINONE OXIDOREDUCTASE CHAIN 4"/>
    <property type="match status" value="1"/>
</dbReference>
<comment type="subcellular location">
    <subcellularLocation>
        <location evidence="1 16">Mitochondrion membrane</location>
        <topology evidence="1 16">Multi-pass membrane protein</topology>
    </subcellularLocation>
</comment>
<feature type="transmembrane region" description="Helical" evidence="16">
    <location>
        <begin position="134"/>
        <end position="153"/>
    </location>
</feature>
<feature type="transmembrane region" description="Helical" evidence="16">
    <location>
        <begin position="412"/>
        <end position="428"/>
    </location>
</feature>
<evidence type="ECO:0000256" key="2">
    <source>
        <dbReference type="ARBA" id="ARBA00009025"/>
    </source>
</evidence>